<feature type="region of interest" description="Disordered" evidence="1">
    <location>
        <begin position="53"/>
        <end position="97"/>
    </location>
</feature>
<gene>
    <name evidence="2" type="ORF">CCUR1050_LOCUS15142</name>
</gene>
<name>A0A7S0MCD4_9CRYP</name>
<accession>A0A7S0MCD4</accession>
<protein>
    <submittedName>
        <fullName evidence="2">Uncharacterized protein</fullName>
    </submittedName>
</protein>
<evidence type="ECO:0000256" key="1">
    <source>
        <dbReference type="SAM" id="MobiDB-lite"/>
    </source>
</evidence>
<reference evidence="2" key="1">
    <citation type="submission" date="2021-01" db="EMBL/GenBank/DDBJ databases">
        <authorList>
            <person name="Corre E."/>
            <person name="Pelletier E."/>
            <person name="Niang G."/>
            <person name="Scheremetjew M."/>
            <person name="Finn R."/>
            <person name="Kale V."/>
            <person name="Holt S."/>
            <person name="Cochrane G."/>
            <person name="Meng A."/>
            <person name="Brown T."/>
            <person name="Cohen L."/>
        </authorList>
    </citation>
    <scope>NUCLEOTIDE SEQUENCE</scope>
    <source>
        <strain evidence="2">CCAP979/52</strain>
    </source>
</reference>
<dbReference type="AlphaFoldDB" id="A0A7S0MCD4"/>
<organism evidence="2">
    <name type="scientific">Cryptomonas curvata</name>
    <dbReference type="NCBI Taxonomy" id="233186"/>
    <lineage>
        <taxon>Eukaryota</taxon>
        <taxon>Cryptophyceae</taxon>
        <taxon>Cryptomonadales</taxon>
        <taxon>Cryptomonadaceae</taxon>
        <taxon>Cryptomonas</taxon>
    </lineage>
</organism>
<dbReference type="EMBL" id="HBEZ01027431">
    <property type="protein sequence ID" value="CAD8637458.1"/>
    <property type="molecule type" value="Transcribed_RNA"/>
</dbReference>
<sequence length="143" mass="15724">MSRTMSCACDNISPLPVSTNDVDPLTLERTFSEPIDSTQLSFGRTMSCAVEPASQLSKKRTRSEAAENISNELADGELSTTEEEEETTKPRLSPRVLFPEPLEEGELPQDHPKAIYDTSDLIGPHASCTFTNEEADNNASQIY</sequence>
<proteinExistence type="predicted"/>
<evidence type="ECO:0000313" key="2">
    <source>
        <dbReference type="EMBL" id="CAD8637458.1"/>
    </source>
</evidence>